<organism evidence="2 3">
    <name type="scientific">Mycobacterium paraseoulense</name>
    <dbReference type="NCBI Taxonomy" id="590652"/>
    <lineage>
        <taxon>Bacteria</taxon>
        <taxon>Bacillati</taxon>
        <taxon>Actinomycetota</taxon>
        <taxon>Actinomycetes</taxon>
        <taxon>Mycobacteriales</taxon>
        <taxon>Mycobacteriaceae</taxon>
        <taxon>Mycobacterium</taxon>
    </lineage>
</organism>
<feature type="compositionally biased region" description="Pro residues" evidence="1">
    <location>
        <begin position="1"/>
        <end position="26"/>
    </location>
</feature>
<evidence type="ECO:0000256" key="1">
    <source>
        <dbReference type="SAM" id="MobiDB-lite"/>
    </source>
</evidence>
<reference evidence="2 3" key="1">
    <citation type="submission" date="2017-02" db="EMBL/GenBank/DDBJ databases">
        <title>The new phylogeny of genus Mycobacterium.</title>
        <authorList>
            <person name="Tortoli E."/>
            <person name="Trovato A."/>
            <person name="Cirillo D.M."/>
        </authorList>
    </citation>
    <scope>NUCLEOTIDE SEQUENCE [LARGE SCALE GENOMIC DNA]</scope>
    <source>
        <strain evidence="2 3">DSM 45000</strain>
    </source>
</reference>
<dbReference type="STRING" id="590652.BST39_23075"/>
<feature type="region of interest" description="Disordered" evidence="1">
    <location>
        <begin position="1"/>
        <end position="80"/>
    </location>
</feature>
<evidence type="ECO:0000313" key="2">
    <source>
        <dbReference type="EMBL" id="ORB35015.1"/>
    </source>
</evidence>
<feature type="non-terminal residue" evidence="2">
    <location>
        <position position="1"/>
    </location>
</feature>
<protein>
    <submittedName>
        <fullName evidence="2">Uncharacterized protein</fullName>
    </submittedName>
</protein>
<gene>
    <name evidence="2" type="ORF">BST39_23075</name>
</gene>
<accession>A0A1X0I629</accession>
<dbReference type="AlphaFoldDB" id="A0A1X0I629"/>
<dbReference type="Proteomes" id="UP000192513">
    <property type="component" value="Unassembled WGS sequence"/>
</dbReference>
<sequence>PPPPPHSPHPAAEAPPPRLAPPPPPEHAPRHGGADPLAEGADGHRQSLEGSQTGGQSVADLLARLQVQPSEGGRRRRRDG</sequence>
<evidence type="ECO:0000313" key="3">
    <source>
        <dbReference type="Proteomes" id="UP000192513"/>
    </source>
</evidence>
<name>A0A1X0I629_9MYCO</name>
<comment type="caution">
    <text evidence="2">The sequence shown here is derived from an EMBL/GenBank/DDBJ whole genome shotgun (WGS) entry which is preliminary data.</text>
</comment>
<proteinExistence type="predicted"/>
<keyword evidence="3" id="KW-1185">Reference proteome</keyword>
<dbReference type="EMBL" id="MVIE01000040">
    <property type="protein sequence ID" value="ORB35015.1"/>
    <property type="molecule type" value="Genomic_DNA"/>
</dbReference>